<feature type="repeat" description="ANK" evidence="3">
    <location>
        <begin position="436"/>
        <end position="468"/>
    </location>
</feature>
<dbReference type="GO" id="GO:0045944">
    <property type="term" value="P:positive regulation of transcription by RNA polymerase II"/>
    <property type="evidence" value="ECO:0007669"/>
    <property type="project" value="TreeGrafter"/>
</dbReference>
<dbReference type="AlphaFoldDB" id="A0AAV9UFQ8"/>
<dbReference type="SMART" id="SM00248">
    <property type="entry name" value="ANK"/>
    <property type="match status" value="5"/>
</dbReference>
<comment type="caution">
    <text evidence="5">The sequence shown here is derived from an EMBL/GenBank/DDBJ whole genome shotgun (WGS) entry which is preliminary data.</text>
</comment>
<evidence type="ECO:0000256" key="4">
    <source>
        <dbReference type="SAM" id="MobiDB-lite"/>
    </source>
</evidence>
<dbReference type="SUPFAM" id="SSF48452">
    <property type="entry name" value="TPR-like"/>
    <property type="match status" value="1"/>
</dbReference>
<dbReference type="Gene3D" id="1.25.40.20">
    <property type="entry name" value="Ankyrin repeat-containing domain"/>
    <property type="match status" value="1"/>
</dbReference>
<evidence type="ECO:0000256" key="3">
    <source>
        <dbReference type="PROSITE-ProRule" id="PRU00023"/>
    </source>
</evidence>
<dbReference type="Pfam" id="PF12796">
    <property type="entry name" value="Ank_2"/>
    <property type="match status" value="1"/>
</dbReference>
<dbReference type="InterPro" id="IPR011990">
    <property type="entry name" value="TPR-like_helical_dom_sf"/>
</dbReference>
<dbReference type="Gene3D" id="1.25.40.10">
    <property type="entry name" value="Tetratricopeptide repeat domain"/>
    <property type="match status" value="1"/>
</dbReference>
<feature type="compositionally biased region" description="Polar residues" evidence="4">
    <location>
        <begin position="317"/>
        <end position="328"/>
    </location>
</feature>
<protein>
    <submittedName>
        <fullName evidence="5">Palmitoyltransferase zdhhc13</fullName>
    </submittedName>
</protein>
<feature type="compositionally biased region" description="Polar residues" evidence="4">
    <location>
        <begin position="91"/>
        <end position="118"/>
    </location>
</feature>
<dbReference type="Proteomes" id="UP001373714">
    <property type="component" value="Unassembled WGS sequence"/>
</dbReference>
<dbReference type="PROSITE" id="PS50297">
    <property type="entry name" value="ANK_REP_REGION"/>
    <property type="match status" value="3"/>
</dbReference>
<dbReference type="GO" id="GO:0005634">
    <property type="term" value="C:nucleus"/>
    <property type="evidence" value="ECO:0007669"/>
    <property type="project" value="TreeGrafter"/>
</dbReference>
<keyword evidence="1" id="KW-0677">Repeat</keyword>
<organism evidence="5 6">
    <name type="scientific">Orbilia blumenaviensis</name>
    <dbReference type="NCBI Taxonomy" id="1796055"/>
    <lineage>
        <taxon>Eukaryota</taxon>
        <taxon>Fungi</taxon>
        <taxon>Dikarya</taxon>
        <taxon>Ascomycota</taxon>
        <taxon>Pezizomycotina</taxon>
        <taxon>Orbiliomycetes</taxon>
        <taxon>Orbiliales</taxon>
        <taxon>Orbiliaceae</taxon>
        <taxon>Orbilia</taxon>
    </lineage>
</organism>
<dbReference type="SUPFAM" id="SSF48403">
    <property type="entry name" value="Ankyrin repeat"/>
    <property type="match status" value="1"/>
</dbReference>
<dbReference type="InterPro" id="IPR050663">
    <property type="entry name" value="Ankyrin-SOCS_Box"/>
</dbReference>
<feature type="region of interest" description="Disordered" evidence="4">
    <location>
        <begin position="91"/>
        <end position="125"/>
    </location>
</feature>
<dbReference type="GO" id="GO:0000976">
    <property type="term" value="F:transcription cis-regulatory region binding"/>
    <property type="evidence" value="ECO:0007669"/>
    <property type="project" value="TreeGrafter"/>
</dbReference>
<dbReference type="InterPro" id="IPR002110">
    <property type="entry name" value="Ankyrin_rpt"/>
</dbReference>
<keyword evidence="2 3" id="KW-0040">ANK repeat</keyword>
<reference evidence="5 6" key="1">
    <citation type="submission" date="2019-10" db="EMBL/GenBank/DDBJ databases">
        <authorList>
            <person name="Palmer J.M."/>
        </authorList>
    </citation>
    <scope>NUCLEOTIDE SEQUENCE [LARGE SCALE GENOMIC DNA]</scope>
    <source>
        <strain evidence="5 6">TWF730</strain>
    </source>
</reference>
<dbReference type="EMBL" id="JAVHNS010000011">
    <property type="protein sequence ID" value="KAK6340204.1"/>
    <property type="molecule type" value="Genomic_DNA"/>
</dbReference>
<dbReference type="PANTHER" id="PTHR24193">
    <property type="entry name" value="ANKYRIN REPEAT PROTEIN"/>
    <property type="match status" value="1"/>
</dbReference>
<keyword evidence="6" id="KW-1185">Reference proteome</keyword>
<dbReference type="Pfam" id="PF13637">
    <property type="entry name" value="Ank_4"/>
    <property type="match status" value="1"/>
</dbReference>
<dbReference type="InterPro" id="IPR036770">
    <property type="entry name" value="Ankyrin_rpt-contain_sf"/>
</dbReference>
<dbReference type="PANTHER" id="PTHR24193:SF121">
    <property type="entry name" value="ADA2A-CONTAINING COMPLEX COMPONENT 3, ISOFORM D"/>
    <property type="match status" value="1"/>
</dbReference>
<sequence length="643" mass="71020">MGPEGILEMNAKIDTRVSTENQSQDSQRSVYQESLAILDTGFGSFSLADKTEHMSLHTRNRTFEVEVSSDSPTTGTAPSLRLETHNYRSISSDSSFESPQYSRRESSSTALTATTYDPQDSDSDDDDLKLGKLKWYITEAERLKCTGELKKATPFFKMIIKQLTDNPALERTLKHNRLHYIVELVDIQASLKNWSDALITIQTSIGLSEDPALVGQVEHWQAWVYHRQGSLDSARSRCERAIKKMKKFRGRYEDSVVLMLQILEDMGKQDPEGGEEYEVEASYYRSLLSSQPEPLEPRYAGSIAELDARSESGRGPSMTTVPASAASSQHHVPVYELSPAPSIRKEATLVAASNIPARKPVSMSGSRKIIQQHGLDFDEGGGIIPGPQKKGSKSPELIAIREAITKNNFELADILFSDSRLRRYKLDVKYAGWGNDESEPIHLAVLGNNPDMVRLLLRKGVSVLSTTSKWNLTVLHIASLTPSVGCEMLEFLMDNGISPNGIDDSDNACRSLPLHLACATRESAKVQLLLRRGARLNARDFYNSSPLMVAASVVPGGSVHIKSLVDAGAFVNDSDKEGDTALHFAAKNLNLEGIKILLECGANRNFKNNKGKRPIDLAKAHGDCPAEIKSILKPDGKSTRRWF</sequence>
<proteinExistence type="predicted"/>
<feature type="region of interest" description="Disordered" evidence="4">
    <location>
        <begin position="309"/>
        <end position="328"/>
    </location>
</feature>
<feature type="repeat" description="ANK" evidence="3">
    <location>
        <begin position="513"/>
        <end position="541"/>
    </location>
</feature>
<accession>A0AAV9UFQ8</accession>
<evidence type="ECO:0000313" key="6">
    <source>
        <dbReference type="Proteomes" id="UP001373714"/>
    </source>
</evidence>
<evidence type="ECO:0000313" key="5">
    <source>
        <dbReference type="EMBL" id="KAK6340204.1"/>
    </source>
</evidence>
<evidence type="ECO:0000256" key="2">
    <source>
        <dbReference type="ARBA" id="ARBA00023043"/>
    </source>
</evidence>
<dbReference type="PROSITE" id="PS50088">
    <property type="entry name" value="ANK_REPEAT"/>
    <property type="match status" value="3"/>
</dbReference>
<evidence type="ECO:0000256" key="1">
    <source>
        <dbReference type="ARBA" id="ARBA00022737"/>
    </source>
</evidence>
<feature type="repeat" description="ANK" evidence="3">
    <location>
        <begin position="577"/>
        <end position="609"/>
    </location>
</feature>
<gene>
    <name evidence="5" type="primary">ZDHHC13</name>
    <name evidence="5" type="ORF">TWF730_001970</name>
</gene>
<name>A0AAV9UFQ8_9PEZI</name>